<feature type="coiled-coil region" evidence="5">
    <location>
        <begin position="524"/>
        <end position="551"/>
    </location>
</feature>
<evidence type="ECO:0000256" key="3">
    <source>
        <dbReference type="ARBA" id="ARBA00022989"/>
    </source>
</evidence>
<feature type="region of interest" description="Disordered" evidence="6">
    <location>
        <begin position="361"/>
        <end position="408"/>
    </location>
</feature>
<dbReference type="GO" id="GO:0005737">
    <property type="term" value="C:cytoplasm"/>
    <property type="evidence" value="ECO:0007669"/>
    <property type="project" value="TreeGrafter"/>
</dbReference>
<dbReference type="PROSITE" id="PS51469">
    <property type="entry name" value="SUN"/>
    <property type="match status" value="1"/>
</dbReference>
<dbReference type="SUPFAM" id="SSF49785">
    <property type="entry name" value="Galactose-binding domain-like"/>
    <property type="match status" value="1"/>
</dbReference>
<evidence type="ECO:0000256" key="5">
    <source>
        <dbReference type="SAM" id="Coils"/>
    </source>
</evidence>
<evidence type="ECO:0000256" key="6">
    <source>
        <dbReference type="SAM" id="MobiDB-lite"/>
    </source>
</evidence>
<proteinExistence type="predicted"/>
<sequence>MKKGQRVGLNVNKSSNNTNNNININKSININDGDNKRNSNSNNNSSFYELCLSFLWCFVFLFYCEVCLSDGHGETQPYSKYHSELGGNVRNITVGNITESVYLKVNISLNINMSKVEGVDSRNCNCSPQGPTGMEELAFYMLGLGYNGLVCKMRPQLDERKKTLEDYGDRKAVDKLQKTAPQEKAVVSLRKEVNFTHRLEPDGTAYNYASAEKGAKLVAHNKEAKGASNILGKDHDKYLINPCYVSGKFVVVELADEILVDSVKIANFEHYSSNFKEIELWGSLIYPTESWSLMGKFVAANVKHAQTFVLPEPKWATYLNLSLISHYGSEHYCILSVLEVYGVDAIERMLEDLMVNPGKFSSSNQQQLPSKPNATQVSSSSSVGLENVTDATKNGSEVHNSASSAGKGIDSINEEQKASKTAGAVPDPVVVKSNSRIPGDTVLKILMQKVRSLELNLSVLEEYLKELNHKQNDAIPQINKEISTLSLLLQNGRKEIKQLVDWKENMDKQVENMEVWKAVISSQVDELITENRMLRSQIEDVENEQASLQNKELAVLAVSFFFLCIAFLKLVSKRVLLSIGASSSNDAHRSNRGWLLILLSSSITMLITLC</sequence>
<evidence type="ECO:0000313" key="10">
    <source>
        <dbReference type="Proteomes" id="UP001443914"/>
    </source>
</evidence>
<dbReference type="GO" id="GO:0016020">
    <property type="term" value="C:membrane"/>
    <property type="evidence" value="ECO:0007669"/>
    <property type="project" value="UniProtKB-SubCell"/>
</dbReference>
<dbReference type="AlphaFoldDB" id="A0AAW1J989"/>
<name>A0AAW1J989_SAPOF</name>
<dbReference type="PANTHER" id="PTHR12953:SF3">
    <property type="entry name" value="SUN DOMAIN-CONTAINING PROTEIN 5"/>
    <property type="match status" value="1"/>
</dbReference>
<evidence type="ECO:0000259" key="8">
    <source>
        <dbReference type="PROSITE" id="PS51469"/>
    </source>
</evidence>
<keyword evidence="10" id="KW-1185">Reference proteome</keyword>
<dbReference type="InterPro" id="IPR008979">
    <property type="entry name" value="Galactose-bd-like_sf"/>
</dbReference>
<keyword evidence="2 7" id="KW-0812">Transmembrane</keyword>
<protein>
    <recommendedName>
        <fullName evidence="8">SUN domain-containing protein</fullName>
    </recommendedName>
</protein>
<comment type="caution">
    <text evidence="9">The sequence shown here is derived from an EMBL/GenBank/DDBJ whole genome shotgun (WGS) entry which is preliminary data.</text>
</comment>
<feature type="compositionally biased region" description="Low complexity" evidence="6">
    <location>
        <begin position="10"/>
        <end position="31"/>
    </location>
</feature>
<keyword evidence="4 7" id="KW-0472">Membrane</keyword>
<organism evidence="9 10">
    <name type="scientific">Saponaria officinalis</name>
    <name type="common">Common soapwort</name>
    <name type="synonym">Lychnis saponaria</name>
    <dbReference type="NCBI Taxonomy" id="3572"/>
    <lineage>
        <taxon>Eukaryota</taxon>
        <taxon>Viridiplantae</taxon>
        <taxon>Streptophyta</taxon>
        <taxon>Embryophyta</taxon>
        <taxon>Tracheophyta</taxon>
        <taxon>Spermatophyta</taxon>
        <taxon>Magnoliopsida</taxon>
        <taxon>eudicotyledons</taxon>
        <taxon>Gunneridae</taxon>
        <taxon>Pentapetalae</taxon>
        <taxon>Caryophyllales</taxon>
        <taxon>Caryophyllaceae</taxon>
        <taxon>Caryophylleae</taxon>
        <taxon>Saponaria</taxon>
    </lineage>
</organism>
<dbReference type="Proteomes" id="UP001443914">
    <property type="component" value="Unassembled WGS sequence"/>
</dbReference>
<dbReference type="InterPro" id="IPR012919">
    <property type="entry name" value="SUN_dom"/>
</dbReference>
<evidence type="ECO:0000256" key="4">
    <source>
        <dbReference type="ARBA" id="ARBA00023136"/>
    </source>
</evidence>
<evidence type="ECO:0000256" key="7">
    <source>
        <dbReference type="SAM" id="Phobius"/>
    </source>
</evidence>
<dbReference type="PANTHER" id="PTHR12953">
    <property type="entry name" value="MEMBRANE PROTEIN CH1 RELATED"/>
    <property type="match status" value="1"/>
</dbReference>
<feature type="transmembrane region" description="Helical" evidence="7">
    <location>
        <begin position="593"/>
        <end position="609"/>
    </location>
</feature>
<evidence type="ECO:0000313" key="9">
    <source>
        <dbReference type="EMBL" id="KAK9698441.1"/>
    </source>
</evidence>
<dbReference type="Pfam" id="PF07738">
    <property type="entry name" value="Sad1_UNC"/>
    <property type="match status" value="1"/>
</dbReference>
<gene>
    <name evidence="9" type="ORF">RND81_08G104800</name>
</gene>
<keyword evidence="5" id="KW-0175">Coiled coil</keyword>
<feature type="region of interest" description="Disordered" evidence="6">
    <location>
        <begin position="1"/>
        <end position="36"/>
    </location>
</feature>
<keyword evidence="3 7" id="KW-1133">Transmembrane helix</keyword>
<dbReference type="GO" id="GO:0034975">
    <property type="term" value="P:protein folding in endoplasmic reticulum"/>
    <property type="evidence" value="ECO:0007669"/>
    <property type="project" value="TreeGrafter"/>
</dbReference>
<reference evidence="9" key="1">
    <citation type="submission" date="2024-03" db="EMBL/GenBank/DDBJ databases">
        <title>WGS assembly of Saponaria officinalis var. Norfolk2.</title>
        <authorList>
            <person name="Jenkins J."/>
            <person name="Shu S."/>
            <person name="Grimwood J."/>
            <person name="Barry K."/>
            <person name="Goodstein D."/>
            <person name="Schmutz J."/>
            <person name="Leebens-Mack J."/>
            <person name="Osbourn A."/>
        </authorList>
    </citation>
    <scope>NUCLEOTIDE SEQUENCE [LARGE SCALE GENOMIC DNA]</scope>
    <source>
        <strain evidence="9">JIC</strain>
    </source>
</reference>
<feature type="compositionally biased region" description="Polar residues" evidence="6">
    <location>
        <begin position="361"/>
        <end position="404"/>
    </location>
</feature>
<evidence type="ECO:0000256" key="1">
    <source>
        <dbReference type="ARBA" id="ARBA00004370"/>
    </source>
</evidence>
<comment type="subcellular location">
    <subcellularLocation>
        <location evidence="1">Membrane</location>
    </subcellularLocation>
</comment>
<feature type="transmembrane region" description="Helical" evidence="7">
    <location>
        <begin position="553"/>
        <end position="572"/>
    </location>
</feature>
<dbReference type="Gene3D" id="2.60.120.260">
    <property type="entry name" value="Galactose-binding domain-like"/>
    <property type="match status" value="1"/>
</dbReference>
<evidence type="ECO:0000256" key="2">
    <source>
        <dbReference type="ARBA" id="ARBA00022692"/>
    </source>
</evidence>
<dbReference type="InterPro" id="IPR045120">
    <property type="entry name" value="Suco/Slp1-like"/>
</dbReference>
<feature type="coiled-coil region" evidence="5">
    <location>
        <begin position="443"/>
        <end position="470"/>
    </location>
</feature>
<dbReference type="EMBL" id="JBDFQZ010000008">
    <property type="protein sequence ID" value="KAK9698441.1"/>
    <property type="molecule type" value="Genomic_DNA"/>
</dbReference>
<accession>A0AAW1J989</accession>
<feature type="domain" description="SUN" evidence="8">
    <location>
        <begin position="183"/>
        <end position="345"/>
    </location>
</feature>